<dbReference type="Gene3D" id="1.10.287.1120">
    <property type="entry name" value="Bipartite methylase S protein"/>
    <property type="match status" value="1"/>
</dbReference>
<keyword evidence="2" id="KW-0680">Restriction system</keyword>
<keyword evidence="3" id="KW-0238">DNA-binding</keyword>
<dbReference type="Gene3D" id="3.90.220.20">
    <property type="entry name" value="DNA methylase specificity domains"/>
    <property type="match status" value="1"/>
</dbReference>
<dbReference type="PANTHER" id="PTHR30408:SF12">
    <property type="entry name" value="TYPE I RESTRICTION ENZYME MJAVIII SPECIFICITY SUBUNIT"/>
    <property type="match status" value="1"/>
</dbReference>
<evidence type="ECO:0000256" key="2">
    <source>
        <dbReference type="ARBA" id="ARBA00022747"/>
    </source>
</evidence>
<comment type="caution">
    <text evidence="5">The sequence shown here is derived from an EMBL/GenBank/DDBJ whole genome shotgun (WGS) entry which is preliminary data.</text>
</comment>
<dbReference type="Pfam" id="PF01420">
    <property type="entry name" value="Methylase_S"/>
    <property type="match status" value="1"/>
</dbReference>
<dbReference type="InterPro" id="IPR052021">
    <property type="entry name" value="Type-I_RS_S_subunit"/>
</dbReference>
<dbReference type="Proteomes" id="UP000587270">
    <property type="component" value="Unassembled WGS sequence"/>
</dbReference>
<dbReference type="RefSeq" id="WP_191996584.1">
    <property type="nucleotide sequence ID" value="NZ_JABAFN010000137.1"/>
</dbReference>
<dbReference type="GO" id="GO:0009307">
    <property type="term" value="P:DNA restriction-modification system"/>
    <property type="evidence" value="ECO:0007669"/>
    <property type="project" value="UniProtKB-KW"/>
</dbReference>
<dbReference type="PANTHER" id="PTHR30408">
    <property type="entry name" value="TYPE-1 RESTRICTION ENZYME ECOKI SPECIFICITY PROTEIN"/>
    <property type="match status" value="1"/>
</dbReference>
<feature type="non-terminal residue" evidence="5">
    <location>
        <position position="1"/>
    </location>
</feature>
<comment type="similarity">
    <text evidence="1">Belongs to the type-I restriction system S methylase family.</text>
</comment>
<feature type="non-terminal residue" evidence="5">
    <location>
        <position position="173"/>
    </location>
</feature>
<name>A0AAW9ZMD6_LIMRT</name>
<dbReference type="GO" id="GO:0003677">
    <property type="term" value="F:DNA binding"/>
    <property type="evidence" value="ECO:0007669"/>
    <property type="project" value="UniProtKB-KW"/>
</dbReference>
<dbReference type="GO" id="GO:0004519">
    <property type="term" value="F:endonuclease activity"/>
    <property type="evidence" value="ECO:0007669"/>
    <property type="project" value="UniProtKB-KW"/>
</dbReference>
<evidence type="ECO:0000313" key="6">
    <source>
        <dbReference type="Proteomes" id="UP000587270"/>
    </source>
</evidence>
<keyword evidence="5" id="KW-0540">Nuclease</keyword>
<gene>
    <name evidence="5" type="ORF">HF865_11735</name>
</gene>
<sequence>DWEQRKLGDLANFYNGDRGINYPKPSDIVKNGVPFINAGDINQGNVDYHNCKHITKEKFNQLNGAKLRKNDIVYCLRGTIGKNGFINSTEDATIASSLVCIRPFKIMPIFLFQMLNSDVEERQRKMVDEGAAQPNISAANLKKFVIPAPSSSEQQKISNLLNLISKAITLQQR</sequence>
<proteinExistence type="inferred from homology"/>
<accession>A0AAW9ZMD6</accession>
<keyword evidence="5" id="KW-0378">Hydrolase</keyword>
<dbReference type="SUPFAM" id="SSF116734">
    <property type="entry name" value="DNA methylase specificity domain"/>
    <property type="match status" value="1"/>
</dbReference>
<evidence type="ECO:0000256" key="1">
    <source>
        <dbReference type="ARBA" id="ARBA00010923"/>
    </source>
</evidence>
<feature type="domain" description="Type I restriction modification DNA specificity" evidence="4">
    <location>
        <begin position="1"/>
        <end position="171"/>
    </location>
</feature>
<keyword evidence="5" id="KW-0255">Endonuclease</keyword>
<organism evidence="5 6">
    <name type="scientific">Limosilactobacillus reuteri</name>
    <name type="common">Lactobacillus reuteri</name>
    <dbReference type="NCBI Taxonomy" id="1598"/>
    <lineage>
        <taxon>Bacteria</taxon>
        <taxon>Bacillati</taxon>
        <taxon>Bacillota</taxon>
        <taxon>Bacilli</taxon>
        <taxon>Lactobacillales</taxon>
        <taxon>Lactobacillaceae</taxon>
        <taxon>Limosilactobacillus</taxon>
    </lineage>
</organism>
<dbReference type="InterPro" id="IPR044946">
    <property type="entry name" value="Restrct_endonuc_typeI_TRD_sf"/>
</dbReference>
<evidence type="ECO:0000256" key="3">
    <source>
        <dbReference type="ARBA" id="ARBA00023125"/>
    </source>
</evidence>
<dbReference type="AlphaFoldDB" id="A0AAW9ZMD6"/>
<dbReference type="EMBL" id="JABAFN010000137">
    <property type="protein sequence ID" value="NME23293.1"/>
    <property type="molecule type" value="Genomic_DNA"/>
</dbReference>
<evidence type="ECO:0000259" key="4">
    <source>
        <dbReference type="Pfam" id="PF01420"/>
    </source>
</evidence>
<dbReference type="InterPro" id="IPR000055">
    <property type="entry name" value="Restrct_endonuc_typeI_TRD"/>
</dbReference>
<reference evidence="5 6" key="1">
    <citation type="submission" date="2020-04" db="EMBL/GenBank/DDBJ databases">
        <authorList>
            <person name="Hitch T.C.A."/>
            <person name="Wylensek D."/>
            <person name="Clavel T."/>
        </authorList>
    </citation>
    <scope>NUCLEOTIDE SEQUENCE [LARGE SCALE GENOMIC DNA]</scope>
    <source>
        <strain evidence="5 6">WCA-386-APC-4I</strain>
    </source>
</reference>
<protein>
    <submittedName>
        <fullName evidence="5">Restriction endonuclease subunit S</fullName>
    </submittedName>
</protein>
<evidence type="ECO:0000313" key="5">
    <source>
        <dbReference type="EMBL" id="NME23293.1"/>
    </source>
</evidence>